<dbReference type="InterPro" id="IPR011697">
    <property type="entry name" value="Peptidase_C26"/>
</dbReference>
<dbReference type="Gene3D" id="3.40.50.880">
    <property type="match status" value="1"/>
</dbReference>
<dbReference type="FunFam" id="3.40.50.880:FF:000030">
    <property type="entry name" value="Gamma-glutamyl-gamma-aminobutyrate hydrolase PuuD"/>
    <property type="match status" value="1"/>
</dbReference>
<sequence length="252" mass="26731">MNPFRFAKPVVGMTSYLDRARSGIWDVRAGFLPAAYFDGVTRAGGIAVLLPPQPVDAEIADRVLDSLDALVITGGNDIDPGAYGQAPHPATDEPGRERDAWEFALLDAALRRGLPVLGICRGAQVLNVAFGGTLHQHLPDVIGHSGHRAGNAVFTTLPVRTVPGTRLAALMGKSCQARCYHHQAIAQVGEGLVVSAWDADGVVEALELPGDNFVLAVQWHPEESLEDLRLFAAVVDAARAYAEARVSTIGGD</sequence>
<proteinExistence type="predicted"/>
<name>A0A7R7TYC6_9MYCO</name>
<reference evidence="1 2" key="1">
    <citation type="submission" date="2020-12" db="EMBL/GenBank/DDBJ databases">
        <title>Complete genome sequence of Mycobacterium heckeshornense JCM 15655T, closely related to a pathogenic non-tuberculous mycobacterial species Mycobacterium xenopi.</title>
        <authorList>
            <person name="Yoshida M."/>
            <person name="Fukano H."/>
            <person name="Asakura T."/>
            <person name="Suzuki M."/>
            <person name="Hoshino Y."/>
        </authorList>
    </citation>
    <scope>NUCLEOTIDE SEQUENCE [LARGE SCALE GENOMIC DNA]</scope>
    <source>
        <strain evidence="1 2">JCM 15655</strain>
    </source>
</reference>
<protein>
    <submittedName>
        <fullName evidence="1">Putative glutamine amidotransferase</fullName>
    </submittedName>
</protein>
<dbReference type="Pfam" id="PF07722">
    <property type="entry name" value="Peptidase_C26"/>
    <property type="match status" value="1"/>
</dbReference>
<dbReference type="Proteomes" id="UP000595446">
    <property type="component" value="Chromosome"/>
</dbReference>
<keyword evidence="1" id="KW-0808">Transferase</keyword>
<organism evidence="1 2">
    <name type="scientific">Mycobacterium heckeshornense</name>
    <dbReference type="NCBI Taxonomy" id="110505"/>
    <lineage>
        <taxon>Bacteria</taxon>
        <taxon>Bacillati</taxon>
        <taxon>Actinomycetota</taxon>
        <taxon>Actinomycetes</taxon>
        <taxon>Mycobacteriales</taxon>
        <taxon>Mycobacteriaceae</taxon>
        <taxon>Mycobacterium</taxon>
    </lineage>
</organism>
<dbReference type="GO" id="GO:0016740">
    <property type="term" value="F:transferase activity"/>
    <property type="evidence" value="ECO:0007669"/>
    <property type="project" value="UniProtKB-KW"/>
</dbReference>
<dbReference type="EMBL" id="AP024237">
    <property type="protein sequence ID" value="BCO36912.1"/>
    <property type="molecule type" value="Genomic_DNA"/>
</dbReference>
<dbReference type="SUPFAM" id="SSF52317">
    <property type="entry name" value="Class I glutamine amidotransferase-like"/>
    <property type="match status" value="1"/>
</dbReference>
<evidence type="ECO:0000313" key="2">
    <source>
        <dbReference type="Proteomes" id="UP000595446"/>
    </source>
</evidence>
<dbReference type="PANTHER" id="PTHR43235:SF1">
    <property type="entry name" value="GLUTAMINE AMIDOTRANSFERASE PB2B2.05-RELATED"/>
    <property type="match status" value="1"/>
</dbReference>
<gene>
    <name evidence="1" type="ORF">MHEC_33450</name>
</gene>
<dbReference type="PROSITE" id="PS51273">
    <property type="entry name" value="GATASE_TYPE_1"/>
    <property type="match status" value="1"/>
</dbReference>
<dbReference type="GO" id="GO:0006598">
    <property type="term" value="P:polyamine catabolic process"/>
    <property type="evidence" value="ECO:0007669"/>
    <property type="project" value="TreeGrafter"/>
</dbReference>
<evidence type="ECO:0000313" key="1">
    <source>
        <dbReference type="EMBL" id="BCO36912.1"/>
    </source>
</evidence>
<accession>A0A7R7TYC6</accession>
<dbReference type="InterPro" id="IPR044668">
    <property type="entry name" value="PuuD-like"/>
</dbReference>
<dbReference type="CDD" id="cd01745">
    <property type="entry name" value="GATase1_2"/>
    <property type="match status" value="1"/>
</dbReference>
<dbReference type="PANTHER" id="PTHR43235">
    <property type="entry name" value="GLUTAMINE AMIDOTRANSFERASE PB2B2.05-RELATED"/>
    <property type="match status" value="1"/>
</dbReference>
<keyword evidence="1" id="KW-0315">Glutamine amidotransferase</keyword>
<keyword evidence="2" id="KW-1185">Reference proteome</keyword>
<dbReference type="AlphaFoldDB" id="A0A7R7TYC6"/>
<dbReference type="GO" id="GO:0033969">
    <property type="term" value="F:gamma-glutamyl-gamma-aminobutyrate hydrolase activity"/>
    <property type="evidence" value="ECO:0007669"/>
    <property type="project" value="TreeGrafter"/>
</dbReference>
<dbReference type="InterPro" id="IPR029062">
    <property type="entry name" value="Class_I_gatase-like"/>
</dbReference>
<dbReference type="GO" id="GO:0005829">
    <property type="term" value="C:cytosol"/>
    <property type="evidence" value="ECO:0007669"/>
    <property type="project" value="TreeGrafter"/>
</dbReference>